<protein>
    <recommendedName>
        <fullName evidence="5">Secreted protein</fullName>
    </recommendedName>
</protein>
<dbReference type="EMBL" id="BQNB010009268">
    <property type="protein sequence ID" value="GJS61145.1"/>
    <property type="molecule type" value="Genomic_DNA"/>
</dbReference>
<keyword evidence="4" id="KW-1185">Reference proteome</keyword>
<comment type="caution">
    <text evidence="3">The sequence shown here is derived from an EMBL/GenBank/DDBJ whole genome shotgun (WGS) entry which is preliminary data.</text>
</comment>
<evidence type="ECO:0000313" key="4">
    <source>
        <dbReference type="Proteomes" id="UP001151760"/>
    </source>
</evidence>
<accession>A0ABQ4X802</accession>
<proteinExistence type="predicted"/>
<reference evidence="3" key="1">
    <citation type="journal article" date="2022" name="Int. J. Mol. Sci.">
        <title>Draft Genome of Tanacetum Coccineum: Genomic Comparison of Closely Related Tanacetum-Family Plants.</title>
        <authorList>
            <person name="Yamashiro T."/>
            <person name="Shiraishi A."/>
            <person name="Nakayama K."/>
            <person name="Satake H."/>
        </authorList>
    </citation>
    <scope>NUCLEOTIDE SEQUENCE</scope>
</reference>
<sequence>MHANSHHRPLLFVTVALQRGVATAAAVGPAQAHHLSLRLNIVSENVASLSSTVPDNSPGANRTGDTHSRRLALPTSSGNLITELD</sequence>
<evidence type="ECO:0000256" key="1">
    <source>
        <dbReference type="SAM" id="MobiDB-lite"/>
    </source>
</evidence>
<gene>
    <name evidence="3" type="ORF">Tco_0655929</name>
</gene>
<evidence type="ECO:0000313" key="3">
    <source>
        <dbReference type="EMBL" id="GJS61145.1"/>
    </source>
</evidence>
<feature type="compositionally biased region" description="Polar residues" evidence="1">
    <location>
        <begin position="74"/>
        <end position="85"/>
    </location>
</feature>
<feature type="compositionally biased region" description="Polar residues" evidence="1">
    <location>
        <begin position="49"/>
        <end position="60"/>
    </location>
</feature>
<feature type="signal peptide" evidence="2">
    <location>
        <begin position="1"/>
        <end position="24"/>
    </location>
</feature>
<name>A0ABQ4X802_9ASTR</name>
<dbReference type="Proteomes" id="UP001151760">
    <property type="component" value="Unassembled WGS sequence"/>
</dbReference>
<feature type="chain" id="PRO_5045395020" description="Secreted protein" evidence="2">
    <location>
        <begin position="25"/>
        <end position="85"/>
    </location>
</feature>
<feature type="region of interest" description="Disordered" evidence="1">
    <location>
        <begin position="49"/>
        <end position="85"/>
    </location>
</feature>
<keyword evidence="2" id="KW-0732">Signal</keyword>
<organism evidence="3 4">
    <name type="scientific">Tanacetum coccineum</name>
    <dbReference type="NCBI Taxonomy" id="301880"/>
    <lineage>
        <taxon>Eukaryota</taxon>
        <taxon>Viridiplantae</taxon>
        <taxon>Streptophyta</taxon>
        <taxon>Embryophyta</taxon>
        <taxon>Tracheophyta</taxon>
        <taxon>Spermatophyta</taxon>
        <taxon>Magnoliopsida</taxon>
        <taxon>eudicotyledons</taxon>
        <taxon>Gunneridae</taxon>
        <taxon>Pentapetalae</taxon>
        <taxon>asterids</taxon>
        <taxon>campanulids</taxon>
        <taxon>Asterales</taxon>
        <taxon>Asteraceae</taxon>
        <taxon>Asteroideae</taxon>
        <taxon>Anthemideae</taxon>
        <taxon>Anthemidinae</taxon>
        <taxon>Tanacetum</taxon>
    </lineage>
</organism>
<evidence type="ECO:0008006" key="5">
    <source>
        <dbReference type="Google" id="ProtNLM"/>
    </source>
</evidence>
<evidence type="ECO:0000256" key="2">
    <source>
        <dbReference type="SAM" id="SignalP"/>
    </source>
</evidence>
<reference evidence="3" key="2">
    <citation type="submission" date="2022-01" db="EMBL/GenBank/DDBJ databases">
        <authorList>
            <person name="Yamashiro T."/>
            <person name="Shiraishi A."/>
            <person name="Satake H."/>
            <person name="Nakayama K."/>
        </authorList>
    </citation>
    <scope>NUCLEOTIDE SEQUENCE</scope>
</reference>